<accession>A0ABT7DXK2</accession>
<comment type="subcellular location">
    <subcellularLocation>
        <location evidence="5">Cell membrane</location>
        <topology evidence="5">Peripheral membrane protein</topology>
        <orientation evidence="5">Cytoplasmic side</orientation>
    </subcellularLocation>
</comment>
<keyword evidence="9" id="KW-0560">Oxidoreductase</keyword>
<protein>
    <recommendedName>
        <fullName evidence="5">NADH-quinone oxidoreductase subunit C</fullName>
        <ecNumber evidence="5">7.1.1.-</ecNumber>
    </recommendedName>
    <alternativeName>
        <fullName evidence="5">NADH dehydrogenase I subunit C</fullName>
    </alternativeName>
    <alternativeName>
        <fullName evidence="5">NDH-1 subunit C</fullName>
    </alternativeName>
</protein>
<dbReference type="RefSeq" id="WP_284101113.1">
    <property type="nucleotide sequence ID" value="NZ_JARRAF010000012.1"/>
</dbReference>
<organism evidence="9 10">
    <name type="scientific">Parachitinimonas caeni</name>
    <dbReference type="NCBI Taxonomy" id="3031301"/>
    <lineage>
        <taxon>Bacteria</taxon>
        <taxon>Pseudomonadati</taxon>
        <taxon>Pseudomonadota</taxon>
        <taxon>Betaproteobacteria</taxon>
        <taxon>Neisseriales</taxon>
        <taxon>Chitinibacteraceae</taxon>
        <taxon>Parachitinimonas</taxon>
    </lineage>
</organism>
<dbReference type="InterPro" id="IPR010218">
    <property type="entry name" value="NADH_DH_suC"/>
</dbReference>
<gene>
    <name evidence="5" type="primary">nuoC</name>
    <name evidence="9" type="ORF">PZA18_12165</name>
</gene>
<keyword evidence="4 5" id="KW-0830">Ubiquinone</keyword>
<evidence type="ECO:0000313" key="9">
    <source>
        <dbReference type="EMBL" id="MDK2124801.1"/>
    </source>
</evidence>
<keyword evidence="5 6" id="KW-1278">Translocase</keyword>
<evidence type="ECO:0000256" key="6">
    <source>
        <dbReference type="RuleBase" id="RU003456"/>
    </source>
</evidence>
<dbReference type="SUPFAM" id="SSF143243">
    <property type="entry name" value="Nqo5-like"/>
    <property type="match status" value="1"/>
</dbReference>
<keyword evidence="10" id="KW-1185">Reference proteome</keyword>
<evidence type="ECO:0000256" key="5">
    <source>
        <dbReference type="HAMAP-Rule" id="MF_01357"/>
    </source>
</evidence>
<dbReference type="InterPro" id="IPR037232">
    <property type="entry name" value="NADH_quin_OxRdtase_su_C/D-like"/>
</dbReference>
<evidence type="ECO:0000256" key="4">
    <source>
        <dbReference type="ARBA" id="ARBA00023075"/>
    </source>
</evidence>
<name>A0ABT7DXK2_9NEIS</name>
<dbReference type="EC" id="7.1.1.-" evidence="5"/>
<proteinExistence type="inferred from homology"/>
<sequence length="196" mass="22762">MDKLESLGQLLADALGQKLVSWSIHLGEITIVVRDENWIEVAKFLSEDERFCLRTCIDLCGLDYSAYGSGAWHMPRFAVAYHLLSVKYNFRIRAKVFCADDYFPCLPSVADIWPSVDWYEREAFDLFGIMFSGHPDLRRLLTDYGFVGHPFRKDFPLSGYVEMRYDPCQRRVVYQPVTVEPREVTPRVVRESGYGR</sequence>
<evidence type="ECO:0000313" key="10">
    <source>
        <dbReference type="Proteomes" id="UP001172778"/>
    </source>
</evidence>
<dbReference type="PANTHER" id="PTHR10884">
    <property type="entry name" value="NADH DEHYDROGENASE UBIQUINONE IRON-SULFUR PROTEIN 3"/>
    <property type="match status" value="1"/>
</dbReference>
<evidence type="ECO:0000256" key="1">
    <source>
        <dbReference type="ARBA" id="ARBA00007569"/>
    </source>
</evidence>
<keyword evidence="3 5" id="KW-0874">Quinone</keyword>
<evidence type="ECO:0000256" key="3">
    <source>
        <dbReference type="ARBA" id="ARBA00022719"/>
    </source>
</evidence>
<dbReference type="PROSITE" id="PS00542">
    <property type="entry name" value="COMPLEX1_30K"/>
    <property type="match status" value="1"/>
</dbReference>
<comment type="function">
    <text evidence="5">NDH-1 shuttles electrons from NADH, via FMN and iron-sulfur (Fe-S) centers, to quinones in the respiratory chain. The immediate electron acceptor for the enzyme in this species is believed to be ubiquinone. Couples the redox reaction to proton translocation (for every two electrons transferred, four hydrogen ions are translocated across the cytoplasmic membrane), and thus conserves the redox energy in a proton gradient.</text>
</comment>
<dbReference type="EMBL" id="JARRAF010000012">
    <property type="protein sequence ID" value="MDK2124801.1"/>
    <property type="molecule type" value="Genomic_DNA"/>
</dbReference>
<comment type="subunit">
    <text evidence="5">NDH-1 is composed of 14 different subunits. Subunits NuoB, C, D, E, F, and G constitute the peripheral sector of the complex.</text>
</comment>
<dbReference type="GO" id="GO:0050136">
    <property type="term" value="F:NADH dehydrogenase (quinone) (non-electrogenic) activity"/>
    <property type="evidence" value="ECO:0007669"/>
    <property type="project" value="UniProtKB-EC"/>
</dbReference>
<dbReference type="InterPro" id="IPR001268">
    <property type="entry name" value="NADH_UbQ_OxRdtase_30kDa_su"/>
</dbReference>
<dbReference type="InterPro" id="IPR020396">
    <property type="entry name" value="NADH_UbQ_OxRdtase_CS"/>
</dbReference>
<comment type="catalytic activity">
    <reaction evidence="5 7">
        <text>a quinone + NADH + 5 H(+)(in) = a quinol + NAD(+) + 4 H(+)(out)</text>
        <dbReference type="Rhea" id="RHEA:57888"/>
        <dbReference type="ChEBI" id="CHEBI:15378"/>
        <dbReference type="ChEBI" id="CHEBI:24646"/>
        <dbReference type="ChEBI" id="CHEBI:57540"/>
        <dbReference type="ChEBI" id="CHEBI:57945"/>
        <dbReference type="ChEBI" id="CHEBI:132124"/>
    </reaction>
</comment>
<dbReference type="HAMAP" id="MF_01357">
    <property type="entry name" value="NDH1_NuoC"/>
    <property type="match status" value="1"/>
</dbReference>
<feature type="domain" description="NADH:ubiquinone oxidoreductase 30kDa subunit" evidence="8">
    <location>
        <begin position="31"/>
        <end position="160"/>
    </location>
</feature>
<reference evidence="9" key="1">
    <citation type="submission" date="2023-03" db="EMBL/GenBank/DDBJ databases">
        <title>Chitinimonas shenzhenensis gen. nov., sp. nov., a novel member of family Burkholderiaceae isolated from activated sludge collected in Shen Zhen, China.</title>
        <authorList>
            <person name="Wang X."/>
        </authorList>
    </citation>
    <scope>NUCLEOTIDE SEQUENCE</scope>
    <source>
        <strain evidence="9">DQS-5</strain>
    </source>
</reference>
<dbReference type="NCBIfam" id="NF004730">
    <property type="entry name" value="PRK06074.1-1"/>
    <property type="match status" value="1"/>
</dbReference>
<keyword evidence="2 5" id="KW-0813">Transport</keyword>
<dbReference type="Gene3D" id="3.30.460.80">
    <property type="entry name" value="NADH:ubiquinone oxidoreductase, 30kDa subunit"/>
    <property type="match status" value="1"/>
</dbReference>
<comment type="caution">
    <text evidence="9">The sequence shown here is derived from an EMBL/GenBank/DDBJ whole genome shotgun (WGS) entry which is preliminary data.</text>
</comment>
<dbReference type="PANTHER" id="PTHR10884:SF14">
    <property type="entry name" value="NADH DEHYDROGENASE [UBIQUINONE] IRON-SULFUR PROTEIN 3, MITOCHONDRIAL"/>
    <property type="match status" value="1"/>
</dbReference>
<dbReference type="Pfam" id="PF00329">
    <property type="entry name" value="Complex1_30kDa"/>
    <property type="match status" value="1"/>
</dbReference>
<keyword evidence="5" id="KW-0472">Membrane</keyword>
<evidence type="ECO:0000259" key="8">
    <source>
        <dbReference type="Pfam" id="PF00329"/>
    </source>
</evidence>
<dbReference type="Proteomes" id="UP001172778">
    <property type="component" value="Unassembled WGS sequence"/>
</dbReference>
<evidence type="ECO:0000256" key="2">
    <source>
        <dbReference type="ARBA" id="ARBA00022448"/>
    </source>
</evidence>
<comment type="similarity">
    <text evidence="1 5 6">Belongs to the complex I 30 kDa subunit family.</text>
</comment>
<dbReference type="NCBIfam" id="TIGR01961">
    <property type="entry name" value="NuoC_fam"/>
    <property type="match status" value="1"/>
</dbReference>
<keyword evidence="5" id="KW-1003">Cell membrane</keyword>
<keyword evidence="5 6" id="KW-0520">NAD</keyword>
<evidence type="ECO:0000256" key="7">
    <source>
        <dbReference type="RuleBase" id="RU003582"/>
    </source>
</evidence>